<comment type="caution">
    <text evidence="1">The sequence shown here is derived from an EMBL/GenBank/DDBJ whole genome shotgun (WGS) entry which is preliminary data.</text>
</comment>
<dbReference type="SUPFAM" id="SSF103025">
    <property type="entry name" value="Folate-binding domain"/>
    <property type="match status" value="1"/>
</dbReference>
<organism evidence="1">
    <name type="scientific">marine sediment metagenome</name>
    <dbReference type="NCBI Taxonomy" id="412755"/>
    <lineage>
        <taxon>unclassified sequences</taxon>
        <taxon>metagenomes</taxon>
        <taxon>ecological metagenomes</taxon>
    </lineage>
</organism>
<evidence type="ECO:0008006" key="2">
    <source>
        <dbReference type="Google" id="ProtNLM"/>
    </source>
</evidence>
<gene>
    <name evidence="1" type="ORF">S01H4_42274</name>
</gene>
<sequence>MNRTQASIWHLSGEDPAVPDDQGFTDVTDVTLFLALLGKDIFSISEKLTALDFLDPLKETPFLLQGPFSHVPCQIVILGNIPERSAILFTCSRGYAQDMIAAIFEAGTEFELHPAGENAFREWVNKISD</sequence>
<accession>X1CAY2</accession>
<protein>
    <recommendedName>
        <fullName evidence="2">Aminomethyltransferase folate-binding domain-containing protein</fullName>
    </recommendedName>
</protein>
<dbReference type="AlphaFoldDB" id="X1CAY2"/>
<reference evidence="1" key="1">
    <citation type="journal article" date="2014" name="Front. Microbiol.">
        <title>High frequency of phylogenetically diverse reductive dehalogenase-homologous genes in deep subseafloor sedimentary metagenomes.</title>
        <authorList>
            <person name="Kawai M."/>
            <person name="Futagami T."/>
            <person name="Toyoda A."/>
            <person name="Takaki Y."/>
            <person name="Nishi S."/>
            <person name="Hori S."/>
            <person name="Arai W."/>
            <person name="Tsubouchi T."/>
            <person name="Morono Y."/>
            <person name="Uchiyama I."/>
            <person name="Ito T."/>
            <person name="Fujiyama A."/>
            <person name="Inagaki F."/>
            <person name="Takami H."/>
        </authorList>
    </citation>
    <scope>NUCLEOTIDE SEQUENCE</scope>
    <source>
        <strain evidence="1">Expedition CK06-06</strain>
    </source>
</reference>
<name>X1CAY2_9ZZZZ</name>
<proteinExistence type="predicted"/>
<dbReference type="EMBL" id="BART01023201">
    <property type="protein sequence ID" value="GAH04662.1"/>
    <property type="molecule type" value="Genomic_DNA"/>
</dbReference>
<evidence type="ECO:0000313" key="1">
    <source>
        <dbReference type="EMBL" id="GAH04662.1"/>
    </source>
</evidence>